<evidence type="ECO:0008006" key="3">
    <source>
        <dbReference type="Google" id="ProtNLM"/>
    </source>
</evidence>
<dbReference type="SUPFAM" id="SSF53383">
    <property type="entry name" value="PLP-dependent transferases"/>
    <property type="match status" value="1"/>
</dbReference>
<evidence type="ECO:0000313" key="2">
    <source>
        <dbReference type="Proteomes" id="UP000232163"/>
    </source>
</evidence>
<accession>A0A2N9VYR3</accession>
<evidence type="ECO:0000313" key="1">
    <source>
        <dbReference type="EMBL" id="PIO44631.1"/>
    </source>
</evidence>
<dbReference type="KEGG" id="pht:BLM14_26125"/>
<dbReference type="RefSeq" id="WP_100003097.1">
    <property type="nucleotide sequence ID" value="NZ_CP017943.1"/>
</dbReference>
<dbReference type="OrthoDB" id="9794015at2"/>
<comment type="caution">
    <text evidence="1">The sequence shown here is derived from an EMBL/GenBank/DDBJ whole genome shotgun (WGS) entry which is preliminary data.</text>
</comment>
<dbReference type="EMBL" id="MZMT01000028">
    <property type="protein sequence ID" value="PIO44631.1"/>
    <property type="molecule type" value="Genomic_DNA"/>
</dbReference>
<organism evidence="1 2">
    <name type="scientific">Phyllobacterium zundukense</name>
    <dbReference type="NCBI Taxonomy" id="1867719"/>
    <lineage>
        <taxon>Bacteria</taxon>
        <taxon>Pseudomonadati</taxon>
        <taxon>Pseudomonadota</taxon>
        <taxon>Alphaproteobacteria</taxon>
        <taxon>Hyphomicrobiales</taxon>
        <taxon>Phyllobacteriaceae</taxon>
        <taxon>Phyllobacterium</taxon>
    </lineage>
</organism>
<dbReference type="InterPro" id="IPR051446">
    <property type="entry name" value="HTH_trans_reg/aminotransferase"/>
</dbReference>
<reference evidence="2" key="1">
    <citation type="journal article" date="2017" name="Int J Environ Stud">
        <title>Does the Miocene-Pliocene relict legume Oxytropis triphylla form nitrogen-fixing nodules with a combination of bacterial strains?</title>
        <authorList>
            <person name="Safronova V."/>
            <person name="Belimov A."/>
            <person name="Sazanova A."/>
            <person name="Kuznetsova I."/>
            <person name="Popova J."/>
            <person name="Andronov E."/>
            <person name="Verkhozina A."/>
            <person name="Tikhonovich I."/>
        </authorList>
    </citation>
    <scope>NUCLEOTIDE SEQUENCE [LARGE SCALE GENOMIC DNA]</scope>
    <source>
        <strain evidence="2">Tri-38</strain>
    </source>
</reference>
<dbReference type="AlphaFoldDB" id="A0A2N9VYR3"/>
<sequence>MDQEGMLPDAFEAVCREHRPAALYAQPTMHNPTTAIMSIERRKAIAGIARKHGVAIFEDDIYSLLPTDLPPPLSAYAPELSWYVLGTAKSMAPVFKVAYVVAPSAEAARTRFWPGDRATYWMCAPQKGVCLACDRISRSRFPYLKTDA</sequence>
<dbReference type="PANTHER" id="PTHR46577">
    <property type="entry name" value="HTH-TYPE TRANSCRIPTIONAL REGULATORY PROTEIN GABR"/>
    <property type="match status" value="1"/>
</dbReference>
<name>A0A2N9VYR3_9HYPH</name>
<proteinExistence type="predicted"/>
<keyword evidence="2" id="KW-1185">Reference proteome</keyword>
<dbReference type="Proteomes" id="UP000232163">
    <property type="component" value="Unassembled WGS sequence"/>
</dbReference>
<protein>
    <recommendedName>
        <fullName evidence="3">Aminotransferase class I/classII domain-containing protein</fullName>
    </recommendedName>
</protein>
<dbReference type="Gene3D" id="3.40.640.10">
    <property type="entry name" value="Type I PLP-dependent aspartate aminotransferase-like (Major domain)"/>
    <property type="match status" value="1"/>
</dbReference>
<dbReference type="PANTHER" id="PTHR46577:SF1">
    <property type="entry name" value="HTH-TYPE TRANSCRIPTIONAL REGULATORY PROTEIN GABR"/>
    <property type="match status" value="1"/>
</dbReference>
<gene>
    <name evidence="1" type="ORF">B5P45_12280</name>
</gene>
<dbReference type="InterPro" id="IPR015424">
    <property type="entry name" value="PyrdxlP-dep_Trfase"/>
</dbReference>
<dbReference type="InterPro" id="IPR015421">
    <property type="entry name" value="PyrdxlP-dep_Trfase_major"/>
</dbReference>